<dbReference type="EnsemblMetazoa" id="CLYHEMT019354.1">
    <property type="protein sequence ID" value="CLYHEMP019354.1"/>
    <property type="gene ID" value="CLYHEMG019354"/>
</dbReference>
<evidence type="ECO:0008006" key="5">
    <source>
        <dbReference type="Google" id="ProtNLM"/>
    </source>
</evidence>
<dbReference type="GeneID" id="136805564"/>
<evidence type="ECO:0000256" key="2">
    <source>
        <dbReference type="SAM" id="SignalP"/>
    </source>
</evidence>
<feature type="chain" id="PRO_5029835602" description="Cnidarian restricted protein" evidence="2">
    <location>
        <begin position="25"/>
        <end position="160"/>
    </location>
</feature>
<keyword evidence="4" id="KW-1185">Reference proteome</keyword>
<feature type="signal peptide" evidence="2">
    <location>
        <begin position="1"/>
        <end position="24"/>
    </location>
</feature>
<name>A0A7M5X8X6_9CNID</name>
<dbReference type="RefSeq" id="XP_066918231.1">
    <property type="nucleotide sequence ID" value="XM_067062130.1"/>
</dbReference>
<organism evidence="3 4">
    <name type="scientific">Clytia hemisphaerica</name>
    <dbReference type="NCBI Taxonomy" id="252671"/>
    <lineage>
        <taxon>Eukaryota</taxon>
        <taxon>Metazoa</taxon>
        <taxon>Cnidaria</taxon>
        <taxon>Hydrozoa</taxon>
        <taxon>Hydroidolina</taxon>
        <taxon>Leptothecata</taxon>
        <taxon>Obeliida</taxon>
        <taxon>Clytiidae</taxon>
        <taxon>Clytia</taxon>
    </lineage>
</organism>
<proteinExistence type="predicted"/>
<reference evidence="3" key="1">
    <citation type="submission" date="2021-01" db="UniProtKB">
        <authorList>
            <consortium name="EnsemblMetazoa"/>
        </authorList>
    </citation>
    <scope>IDENTIFICATION</scope>
</reference>
<dbReference type="Proteomes" id="UP000594262">
    <property type="component" value="Unplaced"/>
</dbReference>
<feature type="compositionally biased region" description="Low complexity" evidence="1">
    <location>
        <begin position="84"/>
        <end position="127"/>
    </location>
</feature>
<feature type="compositionally biased region" description="Basic and acidic residues" evidence="1">
    <location>
        <begin position="135"/>
        <end position="147"/>
    </location>
</feature>
<feature type="region of interest" description="Disordered" evidence="1">
    <location>
        <begin position="80"/>
        <end position="147"/>
    </location>
</feature>
<sequence length="160" mass="17551">MATAINNLIFSLAVVLFSTNQIEARPWVLPSEAVSNDCEIAGVTILDGDVWISDGNPCYGLKCKKGIYSAVYLCTDPDGDDLQTTTPKPTPTTSRTTKTIRTTKTTRTTTHTPTIPTTRRSSTERTYPTPPPINHNEEGSGFHLGENIHNEKRKIVVFDG</sequence>
<dbReference type="AlphaFoldDB" id="A0A7M5X8X6"/>
<accession>A0A7M5X8X6</accession>
<evidence type="ECO:0000256" key="1">
    <source>
        <dbReference type="SAM" id="MobiDB-lite"/>
    </source>
</evidence>
<evidence type="ECO:0000313" key="4">
    <source>
        <dbReference type="Proteomes" id="UP000594262"/>
    </source>
</evidence>
<evidence type="ECO:0000313" key="3">
    <source>
        <dbReference type="EnsemblMetazoa" id="CLYHEMP019354.1"/>
    </source>
</evidence>
<keyword evidence="2" id="KW-0732">Signal</keyword>
<protein>
    <recommendedName>
        <fullName evidence="5">Cnidarian restricted protein</fullName>
    </recommendedName>
</protein>